<evidence type="ECO:0000256" key="1">
    <source>
        <dbReference type="SAM" id="MobiDB-lite"/>
    </source>
</evidence>
<dbReference type="AlphaFoldDB" id="A0A4Y1QYZ7"/>
<name>A0A4Y1QYZ7_PRUDU</name>
<reference evidence="2" key="1">
    <citation type="journal article" date="2019" name="Science">
        <title>Mutation of a bHLH transcription factor allowed almond domestication.</title>
        <authorList>
            <person name="Sanchez-Perez R."/>
            <person name="Pavan S."/>
            <person name="Mazzeo R."/>
            <person name="Moldovan C."/>
            <person name="Aiese Cigliano R."/>
            <person name="Del Cueto J."/>
            <person name="Ricciardi F."/>
            <person name="Lotti C."/>
            <person name="Ricciardi L."/>
            <person name="Dicenta F."/>
            <person name="Lopez-Marques R.L."/>
            <person name="Lindberg Moller B."/>
        </authorList>
    </citation>
    <scope>NUCLEOTIDE SEQUENCE</scope>
</reference>
<evidence type="ECO:0000313" key="2">
    <source>
        <dbReference type="EMBL" id="BBG97017.1"/>
    </source>
</evidence>
<feature type="non-terminal residue" evidence="2">
    <location>
        <position position="1"/>
    </location>
</feature>
<organism evidence="2">
    <name type="scientific">Prunus dulcis</name>
    <name type="common">Almond</name>
    <name type="synonym">Amygdalus dulcis</name>
    <dbReference type="NCBI Taxonomy" id="3755"/>
    <lineage>
        <taxon>Eukaryota</taxon>
        <taxon>Viridiplantae</taxon>
        <taxon>Streptophyta</taxon>
        <taxon>Embryophyta</taxon>
        <taxon>Tracheophyta</taxon>
        <taxon>Spermatophyta</taxon>
        <taxon>Magnoliopsida</taxon>
        <taxon>eudicotyledons</taxon>
        <taxon>Gunneridae</taxon>
        <taxon>Pentapetalae</taxon>
        <taxon>rosids</taxon>
        <taxon>fabids</taxon>
        <taxon>Rosales</taxon>
        <taxon>Rosaceae</taxon>
        <taxon>Amygdaloideae</taxon>
        <taxon>Amygdaleae</taxon>
        <taxon>Prunus</taxon>
    </lineage>
</organism>
<dbReference type="EMBL" id="AP019298">
    <property type="protein sequence ID" value="BBG97017.1"/>
    <property type="molecule type" value="Genomic_DNA"/>
</dbReference>
<feature type="region of interest" description="Disordered" evidence="1">
    <location>
        <begin position="30"/>
        <end position="68"/>
    </location>
</feature>
<protein>
    <submittedName>
        <fullName evidence="2">Uncharacterized protein</fullName>
    </submittedName>
</protein>
<proteinExistence type="predicted"/>
<accession>A0A4Y1QYZ7</accession>
<sequence length="212" mass="23687">EPPSPFQFFAGTSDGENFAVRPPFEAPFLAKASSLPPLPSPPLFSDRKPGKRRWRRRENQSETADVADDVSGHLELRRHLEQVLRPRIRSRRDPLRVKQRGTTLSGPGIGVMSEQRRGPLWFPGNSGAGPVTVYSDRNCAGNLGLLPEQKFTAVIRMLAYGSSADQVDEIVGWGSPLFWRAWCDFVMQWKLVHQRLPPQTYAQGPAKASPKS</sequence>
<gene>
    <name evidence="2" type="ORF">Prudu_006006</name>
</gene>